<dbReference type="Proteomes" id="UP001140502">
    <property type="component" value="Unassembled WGS sequence"/>
</dbReference>
<proteinExistence type="predicted"/>
<dbReference type="EMBL" id="JAPEUR010000137">
    <property type="protein sequence ID" value="KAJ4318648.1"/>
    <property type="molecule type" value="Genomic_DNA"/>
</dbReference>
<evidence type="ECO:0000313" key="2">
    <source>
        <dbReference type="Proteomes" id="UP001140502"/>
    </source>
</evidence>
<reference evidence="1" key="1">
    <citation type="submission" date="2022-10" db="EMBL/GenBank/DDBJ databases">
        <title>Tapping the CABI collections for fungal endophytes: first genome assemblies for Collariella, Neodidymelliopsis, Ascochyta clinopodiicola, Didymella pomorum, Didymosphaeria variabile, Neocosmospora piperis and Neocucurbitaria cava.</title>
        <authorList>
            <person name="Hill R."/>
        </authorList>
    </citation>
    <scope>NUCLEOTIDE SEQUENCE</scope>
    <source>
        <strain evidence="1">IMI 366586</strain>
    </source>
</reference>
<dbReference type="AlphaFoldDB" id="A0A9W8WB94"/>
<protein>
    <submittedName>
        <fullName evidence="1">Uncharacterized protein</fullName>
    </submittedName>
</protein>
<gene>
    <name evidence="1" type="ORF">N0V84_006736</name>
</gene>
<sequence>MVLKDAKEHASLLGHAKWQFGYFTFRARRIHERRAEKTRRNVRRWANVAKMLRTAEAQARMAKLVALLDERAPRI</sequence>
<evidence type="ECO:0000313" key="1">
    <source>
        <dbReference type="EMBL" id="KAJ4318648.1"/>
    </source>
</evidence>
<organism evidence="1 2">
    <name type="scientific">Fusarium piperis</name>
    <dbReference type="NCBI Taxonomy" id="1435070"/>
    <lineage>
        <taxon>Eukaryota</taxon>
        <taxon>Fungi</taxon>
        <taxon>Dikarya</taxon>
        <taxon>Ascomycota</taxon>
        <taxon>Pezizomycotina</taxon>
        <taxon>Sordariomycetes</taxon>
        <taxon>Hypocreomycetidae</taxon>
        <taxon>Hypocreales</taxon>
        <taxon>Nectriaceae</taxon>
        <taxon>Fusarium</taxon>
        <taxon>Fusarium solani species complex</taxon>
    </lineage>
</organism>
<accession>A0A9W8WB94</accession>
<keyword evidence="2" id="KW-1185">Reference proteome</keyword>
<name>A0A9W8WB94_9HYPO</name>
<comment type="caution">
    <text evidence="1">The sequence shown here is derived from an EMBL/GenBank/DDBJ whole genome shotgun (WGS) entry which is preliminary data.</text>
</comment>